<dbReference type="Proteomes" id="UP001642483">
    <property type="component" value="Unassembled WGS sequence"/>
</dbReference>
<dbReference type="CDD" id="cd11369">
    <property type="entry name" value="RNase_PH_RRP43"/>
    <property type="match status" value="1"/>
</dbReference>
<evidence type="ECO:0000256" key="5">
    <source>
        <dbReference type="ARBA" id="ARBA00022552"/>
    </source>
</evidence>
<dbReference type="Pfam" id="PF03725">
    <property type="entry name" value="RNase_PH_C"/>
    <property type="match status" value="1"/>
</dbReference>
<keyword evidence="5" id="KW-0698">rRNA processing</keyword>
<keyword evidence="13" id="KW-1185">Reference proteome</keyword>
<evidence type="ECO:0000256" key="1">
    <source>
        <dbReference type="ARBA" id="ARBA00004496"/>
    </source>
</evidence>
<accession>A0ABP0GZY5</accession>
<comment type="caution">
    <text evidence="12">The sequence shown here is derived from an EMBL/GenBank/DDBJ whole genome shotgun (WGS) entry which is preliminary data.</text>
</comment>
<dbReference type="Pfam" id="PF01138">
    <property type="entry name" value="RNase_PH"/>
    <property type="match status" value="1"/>
</dbReference>
<dbReference type="SUPFAM" id="SSF55666">
    <property type="entry name" value="Ribonuclease PH domain 2-like"/>
    <property type="match status" value="1"/>
</dbReference>
<reference evidence="12 13" key="1">
    <citation type="submission" date="2024-02" db="EMBL/GenBank/DDBJ databases">
        <authorList>
            <person name="Daric V."/>
            <person name="Darras S."/>
        </authorList>
    </citation>
    <scope>NUCLEOTIDE SEQUENCE [LARGE SCALE GENOMIC DNA]</scope>
</reference>
<evidence type="ECO:0000256" key="6">
    <source>
        <dbReference type="ARBA" id="ARBA00022835"/>
    </source>
</evidence>
<comment type="similarity">
    <text evidence="3">Belongs to the RNase PH family.</text>
</comment>
<dbReference type="InterPro" id="IPR015847">
    <property type="entry name" value="ExoRNase_PH_dom2"/>
</dbReference>
<evidence type="ECO:0000256" key="3">
    <source>
        <dbReference type="ARBA" id="ARBA00006678"/>
    </source>
</evidence>
<dbReference type="PANTHER" id="PTHR11097">
    <property type="entry name" value="EXOSOME COMPLEX EXONUCLEASE RIBOSOMAL RNA PROCESSING PROTEIN"/>
    <property type="match status" value="1"/>
</dbReference>
<evidence type="ECO:0000256" key="7">
    <source>
        <dbReference type="ARBA" id="ARBA00022884"/>
    </source>
</evidence>
<dbReference type="EMBL" id="CAWYQH010000163">
    <property type="protein sequence ID" value="CAK8697284.1"/>
    <property type="molecule type" value="Genomic_DNA"/>
</dbReference>
<keyword evidence="8" id="KW-0539">Nucleus</keyword>
<evidence type="ECO:0000256" key="9">
    <source>
        <dbReference type="ARBA" id="ARBA00030617"/>
    </source>
</evidence>
<evidence type="ECO:0000256" key="4">
    <source>
        <dbReference type="ARBA" id="ARBA00022490"/>
    </source>
</evidence>
<dbReference type="InterPro" id="IPR050590">
    <property type="entry name" value="Exosome_comp_Rrp42_subfam"/>
</dbReference>
<dbReference type="InterPro" id="IPR036345">
    <property type="entry name" value="ExoRNase_PH_dom2_sf"/>
</dbReference>
<evidence type="ECO:0000259" key="10">
    <source>
        <dbReference type="Pfam" id="PF01138"/>
    </source>
</evidence>
<evidence type="ECO:0000256" key="8">
    <source>
        <dbReference type="ARBA" id="ARBA00023242"/>
    </source>
</evidence>
<sequence>MELLNLQPVESYKTFLKENIRPDGRELMETRQTVLNVGSISTADGSALVKLGETMVICGVKAELTIPSAEDPGKGIVVPNMEMSALCSSHFKPGPPSEQAQVITKFLDNLLKSCTVIDTADLCVMKDKLVWVLYCDLICLNYDGNALDASVLALIAALQNVKIPEVTVDDESGLPHTNMEVKKAFATRGMPCATTFTVFDGSHIIADPTLKEEDITEGNITVVTDEHDNLIYVQRQGGLAMPEAEMQKCVKRAVEHGSEMRKLYLAVAS</sequence>
<gene>
    <name evidence="12" type="ORF">CVLEPA_LOCUS30540</name>
</gene>
<feature type="domain" description="Exoribonuclease phosphorolytic" evidence="11">
    <location>
        <begin position="189"/>
        <end position="255"/>
    </location>
</feature>
<dbReference type="InterPro" id="IPR033196">
    <property type="entry name" value="Rrp43"/>
</dbReference>
<dbReference type="SUPFAM" id="SSF54211">
    <property type="entry name" value="Ribosomal protein S5 domain 2-like"/>
    <property type="match status" value="1"/>
</dbReference>
<keyword evidence="6" id="KW-0271">Exosome</keyword>
<name>A0ABP0GZY5_CLALP</name>
<protein>
    <recommendedName>
        <fullName evidence="9">Ribosomal RNA-processing protein 43</fullName>
    </recommendedName>
</protein>
<evidence type="ECO:0000313" key="13">
    <source>
        <dbReference type="Proteomes" id="UP001642483"/>
    </source>
</evidence>
<dbReference type="PANTHER" id="PTHR11097:SF9">
    <property type="entry name" value="EXOSOME COMPLEX COMPONENT RRP43"/>
    <property type="match status" value="1"/>
</dbReference>
<dbReference type="InterPro" id="IPR001247">
    <property type="entry name" value="ExoRNase_PH_dom1"/>
</dbReference>
<organism evidence="12 13">
    <name type="scientific">Clavelina lepadiformis</name>
    <name type="common">Light-bulb sea squirt</name>
    <name type="synonym">Ascidia lepadiformis</name>
    <dbReference type="NCBI Taxonomy" id="159417"/>
    <lineage>
        <taxon>Eukaryota</taxon>
        <taxon>Metazoa</taxon>
        <taxon>Chordata</taxon>
        <taxon>Tunicata</taxon>
        <taxon>Ascidiacea</taxon>
        <taxon>Aplousobranchia</taxon>
        <taxon>Clavelinidae</taxon>
        <taxon>Clavelina</taxon>
    </lineage>
</organism>
<comment type="subcellular location">
    <subcellularLocation>
        <location evidence="1">Cytoplasm</location>
    </subcellularLocation>
    <subcellularLocation>
        <location evidence="2">Nucleus</location>
        <location evidence="2">Nucleolus</location>
    </subcellularLocation>
</comment>
<dbReference type="Gene3D" id="3.30.230.70">
    <property type="entry name" value="GHMP Kinase, N-terminal domain"/>
    <property type="match status" value="1"/>
</dbReference>
<keyword evidence="7" id="KW-0694">RNA-binding</keyword>
<evidence type="ECO:0000256" key="2">
    <source>
        <dbReference type="ARBA" id="ARBA00004604"/>
    </source>
</evidence>
<dbReference type="InterPro" id="IPR027408">
    <property type="entry name" value="PNPase/RNase_PH_dom_sf"/>
</dbReference>
<evidence type="ECO:0000259" key="11">
    <source>
        <dbReference type="Pfam" id="PF03725"/>
    </source>
</evidence>
<dbReference type="InterPro" id="IPR020568">
    <property type="entry name" value="Ribosomal_Su5_D2-typ_SF"/>
</dbReference>
<feature type="domain" description="Exoribonuclease phosphorolytic" evidence="10">
    <location>
        <begin position="29"/>
        <end position="164"/>
    </location>
</feature>
<keyword evidence="4" id="KW-0963">Cytoplasm</keyword>
<evidence type="ECO:0000313" key="12">
    <source>
        <dbReference type="EMBL" id="CAK8697284.1"/>
    </source>
</evidence>
<proteinExistence type="inferred from homology"/>